<dbReference type="Proteomes" id="UP000242999">
    <property type="component" value="Unassembled WGS sequence"/>
</dbReference>
<dbReference type="RefSeq" id="WP_093311734.1">
    <property type="nucleotide sequence ID" value="NZ_FNYH01000013.1"/>
</dbReference>
<evidence type="ECO:0000259" key="13">
    <source>
        <dbReference type="Pfam" id="PF20423"/>
    </source>
</evidence>
<accession>A0A1H6U0E3</accession>
<dbReference type="GO" id="GO:0005524">
    <property type="term" value="F:ATP binding"/>
    <property type="evidence" value="ECO:0007669"/>
    <property type="project" value="UniProtKB-UniRule"/>
</dbReference>
<dbReference type="EC" id="2.7.11.5" evidence="11"/>
<reference evidence="15" key="1">
    <citation type="submission" date="2016-10" db="EMBL/GenBank/DDBJ databases">
        <authorList>
            <person name="Varghese N."/>
            <person name="Submissions S."/>
        </authorList>
    </citation>
    <scope>NUCLEOTIDE SEQUENCE [LARGE SCALE GENOMIC DNA]</scope>
    <source>
        <strain evidence="15">DSM 7165</strain>
    </source>
</reference>
<sequence>MQQDLQTLAHHLLQGFDDYRFRFRQITQDAPQYFAQAHWQAMQQASAERIDLYETRIKSTCAHLPALAHQVAIWPDLKQVYRQMLSTRLDAELAETWFNSVYCHLFAHAGINNQAIFVDAEPRPIQAHSHIPLTRSYLRQQTGFAALFQTILTSYSLGVPFFNLQEDCQFIESSLIESLPSYILADPYLDVQMLHTVFYRNKGAYLVGRILSGGHSIPLVLPLVHAESQGVFVDTLIIDPEQVSIVFSFTRSYFMVDVPIPAEFVAFLKQLMPNKETAELYTAIGFYKHGKTEFYRSLLSHLAHTSDQFVMAAGVKGMVMSVFTLPGFNSVFKIIKDKFAPPKEVSKATVKAKYALVKRLDRVGRMADTQEFSNFCFPVSRFAPECLQELLDVAPSTVEVQGDQVLIHHLWTERRMIPLNLYLQQANAKETVAILQDYGRAIKQLAAANIFPGDMLLKNFGVTRHGRVVFYDYDEISDLTEMNFREIPEPRFPEDELAAEPWYSVAPNDVFPEEFATFLFRDPQHRRIFQQEHAQLFQASYWRSVQDAIHAGQLLDVYPYPAQQRFRFLEEIL</sequence>
<dbReference type="GO" id="GO:0016208">
    <property type="term" value="F:AMP binding"/>
    <property type="evidence" value="ECO:0007669"/>
    <property type="project" value="TreeGrafter"/>
</dbReference>
<dbReference type="GO" id="GO:0006099">
    <property type="term" value="P:tricarboxylic acid cycle"/>
    <property type="evidence" value="ECO:0007669"/>
    <property type="project" value="UniProtKB-UniRule"/>
</dbReference>
<evidence type="ECO:0000256" key="5">
    <source>
        <dbReference type="ARBA" id="ARBA00022679"/>
    </source>
</evidence>
<dbReference type="NCBIfam" id="NF002804">
    <property type="entry name" value="PRK02946.1"/>
    <property type="match status" value="1"/>
</dbReference>
<evidence type="ECO:0000256" key="9">
    <source>
        <dbReference type="ARBA" id="ARBA00022840"/>
    </source>
</evidence>
<evidence type="ECO:0000256" key="7">
    <source>
        <dbReference type="ARBA" id="ARBA00022777"/>
    </source>
</evidence>
<dbReference type="InterPro" id="IPR010452">
    <property type="entry name" value="Isocitrate_DH_AceK"/>
</dbReference>
<feature type="domain" description="Isocitrate dehydrogenase kinase/phosphatase (AceK) regulatory" evidence="13">
    <location>
        <begin position="9"/>
        <end position="305"/>
    </location>
</feature>
<gene>
    <name evidence="11" type="primary">aceK</name>
    <name evidence="14" type="ORF">SAMN05421831_11339</name>
</gene>
<feature type="active site" evidence="11">
    <location>
        <position position="368"/>
    </location>
</feature>
<keyword evidence="2 11" id="KW-0963">Cytoplasm</keyword>
<dbReference type="GO" id="GO:0004674">
    <property type="term" value="F:protein serine/threonine kinase activity"/>
    <property type="evidence" value="ECO:0007669"/>
    <property type="project" value="UniProtKB-KW"/>
</dbReference>
<keyword evidence="15" id="KW-1185">Reference proteome</keyword>
<keyword evidence="10 11" id="KW-0904">Protein phosphatase</keyword>
<dbReference type="PANTHER" id="PTHR39559">
    <property type="match status" value="1"/>
</dbReference>
<comment type="function">
    <text evidence="11">Bifunctional enzyme which can phosphorylate or dephosphorylate isocitrate dehydrogenase (IDH) on a specific serine residue. This is a regulatory mechanism which enables bacteria to bypass the Krebs cycle via the glyoxylate shunt in response to the source of carbon. When bacteria are grown on glucose, IDH is fully active and unphosphorylated, but when grown on acetate or ethanol, the activity of IDH declines drastically concomitant with its phosphorylation.</text>
</comment>
<dbReference type="EMBL" id="FNYH01000013">
    <property type="protein sequence ID" value="SEI85741.1"/>
    <property type="molecule type" value="Genomic_DNA"/>
</dbReference>
<evidence type="ECO:0000256" key="4">
    <source>
        <dbReference type="ARBA" id="ARBA00022532"/>
    </source>
</evidence>
<dbReference type="Pfam" id="PF06315">
    <property type="entry name" value="AceK_kinase"/>
    <property type="match status" value="1"/>
</dbReference>
<dbReference type="EC" id="3.1.3.-" evidence="11"/>
<evidence type="ECO:0000313" key="14">
    <source>
        <dbReference type="EMBL" id="SEI85741.1"/>
    </source>
</evidence>
<keyword evidence="5 11" id="KW-0808">Transferase</keyword>
<comment type="catalytic activity">
    <reaction evidence="11">
        <text>L-seryl-[isocitrate dehydrogenase] + ATP = O-phospho-L-seryl-[isocitrate dehydrogenase] + ADP + H(+)</text>
        <dbReference type="Rhea" id="RHEA:43540"/>
        <dbReference type="Rhea" id="RHEA-COMP:10605"/>
        <dbReference type="Rhea" id="RHEA-COMP:10606"/>
        <dbReference type="ChEBI" id="CHEBI:15378"/>
        <dbReference type="ChEBI" id="CHEBI:29999"/>
        <dbReference type="ChEBI" id="CHEBI:30616"/>
        <dbReference type="ChEBI" id="CHEBI:83421"/>
        <dbReference type="ChEBI" id="CHEBI:456216"/>
        <dbReference type="EC" id="2.7.11.5"/>
    </reaction>
</comment>
<evidence type="ECO:0000259" key="12">
    <source>
        <dbReference type="Pfam" id="PF06315"/>
    </source>
</evidence>
<dbReference type="PIRSF" id="PIRSF000719">
    <property type="entry name" value="AceK"/>
    <property type="match status" value="1"/>
</dbReference>
<keyword evidence="1 11" id="KW-0329">Glyoxylate bypass</keyword>
<evidence type="ECO:0000256" key="11">
    <source>
        <dbReference type="HAMAP-Rule" id="MF_00747"/>
    </source>
</evidence>
<keyword evidence="7 11" id="KW-0418">Kinase</keyword>
<dbReference type="Pfam" id="PF20423">
    <property type="entry name" value="AceK_regulatory"/>
    <property type="match status" value="1"/>
</dbReference>
<dbReference type="GO" id="GO:0004721">
    <property type="term" value="F:phosphoprotein phosphatase activity"/>
    <property type="evidence" value="ECO:0007669"/>
    <property type="project" value="UniProtKB-KW"/>
</dbReference>
<evidence type="ECO:0000256" key="8">
    <source>
        <dbReference type="ARBA" id="ARBA00022801"/>
    </source>
</evidence>
<evidence type="ECO:0000256" key="6">
    <source>
        <dbReference type="ARBA" id="ARBA00022741"/>
    </source>
</evidence>
<name>A0A1H6U0E3_9GAMM</name>
<dbReference type="STRING" id="64971.SAMN05421831_11339"/>
<dbReference type="GO" id="GO:0005737">
    <property type="term" value="C:cytoplasm"/>
    <property type="evidence" value="ECO:0007669"/>
    <property type="project" value="UniProtKB-SubCell"/>
</dbReference>
<evidence type="ECO:0000256" key="10">
    <source>
        <dbReference type="ARBA" id="ARBA00022912"/>
    </source>
</evidence>
<proteinExistence type="inferred from homology"/>
<evidence type="ECO:0000256" key="2">
    <source>
        <dbReference type="ARBA" id="ARBA00022490"/>
    </source>
</evidence>
<keyword evidence="4 11" id="KW-0816">Tricarboxylic acid cycle</keyword>
<protein>
    <recommendedName>
        <fullName evidence="11">Isocitrate dehydrogenase kinase/phosphatase</fullName>
        <shortName evidence="11">IDH kinase/phosphatase</shortName>
        <shortName evidence="11">IDHK/P</shortName>
        <ecNumber evidence="11">2.7.11.5</ecNumber>
        <ecNumber evidence="11">3.1.3.-</ecNumber>
    </recommendedName>
</protein>
<feature type="binding site" evidence="11">
    <location>
        <position position="333"/>
    </location>
    <ligand>
        <name>ATP</name>
        <dbReference type="ChEBI" id="CHEBI:30616"/>
    </ligand>
</feature>
<comment type="similarity">
    <text evidence="11">Belongs to the AceK family.</text>
</comment>
<dbReference type="AlphaFoldDB" id="A0A1H6U0E3"/>
<dbReference type="OrthoDB" id="5287793at2"/>
<dbReference type="InterPro" id="IPR046855">
    <property type="entry name" value="AceK_kinase"/>
</dbReference>
<keyword evidence="9 11" id="KW-0067">ATP-binding</keyword>
<feature type="binding site" evidence="11">
    <location>
        <begin position="312"/>
        <end position="318"/>
    </location>
    <ligand>
        <name>ATP</name>
        <dbReference type="ChEBI" id="CHEBI:30616"/>
    </ligand>
</feature>
<dbReference type="PANTHER" id="PTHR39559:SF1">
    <property type="entry name" value="ISOCITRATE DEHYDROGENASE KINASE_PHOSPHATASE"/>
    <property type="match status" value="1"/>
</dbReference>
<dbReference type="InterPro" id="IPR046854">
    <property type="entry name" value="AceK_regulatory"/>
</dbReference>
<comment type="subcellular location">
    <subcellularLocation>
        <location evidence="11">Cytoplasm</location>
    </subcellularLocation>
</comment>
<organism evidence="14 15">
    <name type="scientific">Allopseudospirillum japonicum</name>
    <dbReference type="NCBI Taxonomy" id="64971"/>
    <lineage>
        <taxon>Bacteria</taxon>
        <taxon>Pseudomonadati</taxon>
        <taxon>Pseudomonadota</taxon>
        <taxon>Gammaproteobacteria</taxon>
        <taxon>Oceanospirillales</taxon>
        <taxon>Oceanospirillaceae</taxon>
        <taxon>Allopseudospirillum</taxon>
    </lineage>
</organism>
<dbReference type="GO" id="GO:0006006">
    <property type="term" value="P:glucose metabolic process"/>
    <property type="evidence" value="ECO:0007669"/>
    <property type="project" value="InterPro"/>
</dbReference>
<dbReference type="HAMAP" id="MF_00747">
    <property type="entry name" value="AceK"/>
    <property type="match status" value="1"/>
</dbReference>
<keyword evidence="3 11" id="KW-0723">Serine/threonine-protein kinase</keyword>
<keyword evidence="8 11" id="KW-0378">Hydrolase</keyword>
<evidence type="ECO:0000256" key="1">
    <source>
        <dbReference type="ARBA" id="ARBA00022435"/>
    </source>
</evidence>
<evidence type="ECO:0000256" key="3">
    <source>
        <dbReference type="ARBA" id="ARBA00022527"/>
    </source>
</evidence>
<dbReference type="GO" id="GO:0008772">
    <property type="term" value="F:[isocitrate dehydrogenase (NADP+)] kinase activity"/>
    <property type="evidence" value="ECO:0007669"/>
    <property type="project" value="UniProtKB-UniRule"/>
</dbReference>
<feature type="domain" description="Isocitrate dehydrogenase kinase/phosphatase (AceK) kinase" evidence="12">
    <location>
        <begin position="307"/>
        <end position="561"/>
    </location>
</feature>
<evidence type="ECO:0000313" key="15">
    <source>
        <dbReference type="Proteomes" id="UP000242999"/>
    </source>
</evidence>
<dbReference type="GO" id="GO:0006097">
    <property type="term" value="P:glyoxylate cycle"/>
    <property type="evidence" value="ECO:0007669"/>
    <property type="project" value="UniProtKB-UniRule"/>
</dbReference>
<keyword evidence="6 11" id="KW-0547">Nucleotide-binding</keyword>